<dbReference type="InterPro" id="IPR017166">
    <property type="entry name" value="UCP037290"/>
</dbReference>
<evidence type="ECO:0000313" key="1">
    <source>
        <dbReference type="EMBL" id="RDL46051.1"/>
    </source>
</evidence>
<proteinExistence type="predicted"/>
<dbReference type="NCBIfam" id="NF033429">
    <property type="entry name" value="ImuA_translesion"/>
    <property type="match status" value="1"/>
</dbReference>
<dbReference type="OrthoDB" id="9811176at2"/>
<keyword evidence="2" id="KW-1185">Reference proteome</keyword>
<dbReference type="SUPFAM" id="SSF52540">
    <property type="entry name" value="P-loop containing nucleoside triphosphate hydrolases"/>
    <property type="match status" value="1"/>
</dbReference>
<reference evidence="1 2" key="1">
    <citation type="submission" date="2018-06" db="EMBL/GenBank/DDBJ databases">
        <title>Marinomonas sp. YLB-05 draft genome sequence.</title>
        <authorList>
            <person name="Yu L."/>
            <person name="Tang X."/>
        </authorList>
    </citation>
    <scope>NUCLEOTIDE SEQUENCE [LARGE SCALE GENOMIC DNA]</scope>
    <source>
        <strain evidence="1 2">YLB-05</strain>
    </source>
</reference>
<dbReference type="PIRSF" id="PIRSF037290">
    <property type="entry name" value="UCP037290"/>
    <property type="match status" value="1"/>
</dbReference>
<dbReference type="RefSeq" id="WP_115466637.1">
    <property type="nucleotide sequence ID" value="NZ_QKRA01000001.1"/>
</dbReference>
<dbReference type="InterPro" id="IPR047610">
    <property type="entry name" value="ImuA_translesion"/>
</dbReference>
<evidence type="ECO:0000313" key="2">
    <source>
        <dbReference type="Proteomes" id="UP000254326"/>
    </source>
</evidence>
<dbReference type="AlphaFoldDB" id="A0A370UE76"/>
<dbReference type="Gene3D" id="3.40.50.300">
    <property type="entry name" value="P-loop containing nucleotide triphosphate hydrolases"/>
    <property type="match status" value="1"/>
</dbReference>
<accession>A0A370UE76</accession>
<protein>
    <submittedName>
        <fullName evidence="1">Translesion DNA synthesis-associated protein ImuA</fullName>
    </submittedName>
</protein>
<dbReference type="EMBL" id="QKRA01000001">
    <property type="protein sequence ID" value="RDL46051.1"/>
    <property type="molecule type" value="Genomic_DNA"/>
</dbReference>
<comment type="caution">
    <text evidence="1">The sequence shown here is derived from an EMBL/GenBank/DDBJ whole genome shotgun (WGS) entry which is preliminary data.</text>
</comment>
<sequence length="228" mass="25518">MKTIQTLEQQGIVWKAGYADDFASHYADSNRSTGFDSLDQELLIKGWPTRCVIELLLENHGVGELSLFLPWLGRMAKSTDKKVAFINPPFLPSVSCFVAQGVKPQQIWLLSPKGDKQSLWLQQQCLLEGHCFAVFMWHNDKTSDTALRKLQLAAKQGDCLGISIRSLRVKDQSSPAPYRLLLEHRGSQRAQIKIIKRRGGWSSSPIPIKLGALIDPGKADTPIQIIKQ</sequence>
<name>A0A370UE76_9GAMM</name>
<dbReference type="InterPro" id="IPR027417">
    <property type="entry name" value="P-loop_NTPase"/>
</dbReference>
<gene>
    <name evidence="1" type="primary">imuA</name>
    <name evidence="1" type="ORF">DN730_03140</name>
</gene>
<dbReference type="Proteomes" id="UP000254326">
    <property type="component" value="Unassembled WGS sequence"/>
</dbReference>
<organism evidence="1 2">
    <name type="scientific">Marinomonas piezotolerans</name>
    <dbReference type="NCBI Taxonomy" id="2213058"/>
    <lineage>
        <taxon>Bacteria</taxon>
        <taxon>Pseudomonadati</taxon>
        <taxon>Pseudomonadota</taxon>
        <taxon>Gammaproteobacteria</taxon>
        <taxon>Oceanospirillales</taxon>
        <taxon>Oceanospirillaceae</taxon>
        <taxon>Marinomonas</taxon>
    </lineage>
</organism>